<dbReference type="Proteomes" id="UP000306985">
    <property type="component" value="Unassembled WGS sequence"/>
</dbReference>
<protein>
    <submittedName>
        <fullName evidence="2">SgcJ/EcaC family oxidoreductase</fullName>
    </submittedName>
</protein>
<organism evidence="2 3">
    <name type="scientific">Nakamurella flava</name>
    <dbReference type="NCBI Taxonomy" id="2576308"/>
    <lineage>
        <taxon>Bacteria</taxon>
        <taxon>Bacillati</taxon>
        <taxon>Actinomycetota</taxon>
        <taxon>Actinomycetes</taxon>
        <taxon>Nakamurellales</taxon>
        <taxon>Nakamurellaceae</taxon>
        <taxon>Nakamurella</taxon>
    </lineage>
</organism>
<dbReference type="SUPFAM" id="SSF54427">
    <property type="entry name" value="NTF2-like"/>
    <property type="match status" value="1"/>
</dbReference>
<dbReference type="EMBL" id="SZZH01000003">
    <property type="protein sequence ID" value="TKV58849.1"/>
    <property type="molecule type" value="Genomic_DNA"/>
</dbReference>
<dbReference type="InterPro" id="IPR037401">
    <property type="entry name" value="SnoaL-like"/>
</dbReference>
<dbReference type="RefSeq" id="WP_137450509.1">
    <property type="nucleotide sequence ID" value="NZ_SZZH01000003.1"/>
</dbReference>
<feature type="domain" description="SnoaL-like" evidence="1">
    <location>
        <begin position="24"/>
        <end position="121"/>
    </location>
</feature>
<gene>
    <name evidence="2" type="ORF">FDO65_15220</name>
</gene>
<dbReference type="InterPro" id="IPR032710">
    <property type="entry name" value="NTF2-like_dom_sf"/>
</dbReference>
<dbReference type="OrthoDB" id="582586at2"/>
<evidence type="ECO:0000313" key="3">
    <source>
        <dbReference type="Proteomes" id="UP000306985"/>
    </source>
</evidence>
<name>A0A4U6QFT3_9ACTN</name>
<comment type="caution">
    <text evidence="2">The sequence shown here is derived from an EMBL/GenBank/DDBJ whole genome shotgun (WGS) entry which is preliminary data.</text>
</comment>
<keyword evidence="3" id="KW-1185">Reference proteome</keyword>
<accession>A0A4U6QFT3</accession>
<dbReference type="NCBIfam" id="TIGR02246">
    <property type="entry name" value="SgcJ/EcaC family oxidoreductase"/>
    <property type="match status" value="1"/>
</dbReference>
<proteinExistence type="predicted"/>
<sequence length="147" mass="15984">MTSTPGRHPEHERRAVERTRYLAHRLMTAYNDMDADAFAALFTPDAVFINIFGTRMPGRAEIARGHRAGFETRLAGTALTADDLRVALVHESTTVAHLSWTLRHTPAATAHTLAPCRGIFTLVAASTDGADWAFVAATNVRQTPTTG</sequence>
<dbReference type="Pfam" id="PF12680">
    <property type="entry name" value="SnoaL_2"/>
    <property type="match status" value="1"/>
</dbReference>
<dbReference type="Gene3D" id="3.10.450.50">
    <property type="match status" value="1"/>
</dbReference>
<dbReference type="InterPro" id="IPR011944">
    <property type="entry name" value="Steroid_delta5-4_isomerase"/>
</dbReference>
<evidence type="ECO:0000313" key="2">
    <source>
        <dbReference type="EMBL" id="TKV58849.1"/>
    </source>
</evidence>
<dbReference type="AlphaFoldDB" id="A0A4U6QFT3"/>
<evidence type="ECO:0000259" key="1">
    <source>
        <dbReference type="Pfam" id="PF12680"/>
    </source>
</evidence>
<reference evidence="2 3" key="1">
    <citation type="submission" date="2019-05" db="EMBL/GenBank/DDBJ databases">
        <title>Nakamurella sp. N5BH11, whole genome shotgun sequence.</title>
        <authorList>
            <person name="Tuo L."/>
        </authorList>
    </citation>
    <scope>NUCLEOTIDE SEQUENCE [LARGE SCALE GENOMIC DNA]</scope>
    <source>
        <strain evidence="2 3">N5BH11</strain>
    </source>
</reference>